<accession>A0A9P1M6P3</accession>
<evidence type="ECO:0000313" key="2">
    <source>
        <dbReference type="Proteomes" id="UP000838763"/>
    </source>
</evidence>
<sequence>MPEPVLTLISAILEDGAALTGPGHESNPGDIAILLLLDIGGTMYLYNDARYLAEKLAEFSKEWKAREDLTARARNMLRIDNDVKSLESFANRAYSTEMATQKTVIRDLLGGTHSLLHQEETESCIDSAVARIRSMAVTWDEILPVRCGVKP</sequence>
<dbReference type="OrthoDB" id="534815at2759"/>
<comment type="caution">
    <text evidence="1">The sequence shown here is derived from an EMBL/GenBank/DDBJ whole genome shotgun (WGS) entry which is preliminary data.</text>
</comment>
<keyword evidence="2" id="KW-1185">Reference proteome</keyword>
<proteinExistence type="predicted"/>
<organism evidence="1 2">
    <name type="scientific">Parascedosporium putredinis</name>
    <dbReference type="NCBI Taxonomy" id="1442378"/>
    <lineage>
        <taxon>Eukaryota</taxon>
        <taxon>Fungi</taxon>
        <taxon>Dikarya</taxon>
        <taxon>Ascomycota</taxon>
        <taxon>Pezizomycotina</taxon>
        <taxon>Sordariomycetes</taxon>
        <taxon>Hypocreomycetidae</taxon>
        <taxon>Microascales</taxon>
        <taxon>Microascaceae</taxon>
        <taxon>Parascedosporium</taxon>
    </lineage>
</organism>
<name>A0A9P1M6P3_9PEZI</name>
<evidence type="ECO:0000313" key="1">
    <source>
        <dbReference type="EMBL" id="CAI4210290.1"/>
    </source>
</evidence>
<dbReference type="Proteomes" id="UP000838763">
    <property type="component" value="Unassembled WGS sequence"/>
</dbReference>
<dbReference type="AlphaFoldDB" id="A0A9P1M6P3"/>
<dbReference type="EMBL" id="CALLCH030000001">
    <property type="protein sequence ID" value="CAI4210290.1"/>
    <property type="molecule type" value="Genomic_DNA"/>
</dbReference>
<protein>
    <submittedName>
        <fullName evidence="1">Uncharacterized protein</fullName>
    </submittedName>
</protein>
<gene>
    <name evidence="1" type="ORF">PPNO1_LOCUS96</name>
</gene>
<reference evidence="1" key="1">
    <citation type="submission" date="2022-11" db="EMBL/GenBank/DDBJ databases">
        <authorList>
            <person name="Scott C."/>
            <person name="Bruce N."/>
        </authorList>
    </citation>
    <scope>NUCLEOTIDE SEQUENCE</scope>
</reference>